<organism evidence="2 3">
    <name type="scientific">Ilex paraguariensis</name>
    <name type="common">yerba mate</name>
    <dbReference type="NCBI Taxonomy" id="185542"/>
    <lineage>
        <taxon>Eukaryota</taxon>
        <taxon>Viridiplantae</taxon>
        <taxon>Streptophyta</taxon>
        <taxon>Embryophyta</taxon>
        <taxon>Tracheophyta</taxon>
        <taxon>Spermatophyta</taxon>
        <taxon>Magnoliopsida</taxon>
        <taxon>eudicotyledons</taxon>
        <taxon>Gunneridae</taxon>
        <taxon>Pentapetalae</taxon>
        <taxon>asterids</taxon>
        <taxon>campanulids</taxon>
        <taxon>Aquifoliales</taxon>
        <taxon>Aquifoliaceae</taxon>
        <taxon>Ilex</taxon>
    </lineage>
</organism>
<feature type="region of interest" description="Disordered" evidence="1">
    <location>
        <begin position="1"/>
        <end position="36"/>
    </location>
</feature>
<comment type="caution">
    <text evidence="2">The sequence shown here is derived from an EMBL/GenBank/DDBJ whole genome shotgun (WGS) entry which is preliminary data.</text>
</comment>
<sequence length="79" mass="8287">MIPAPEATMPPLNGPSPSSPHSCSHCAPQNGQLPKVVHSENTLPGQLSISWDSVKAPQFSALTSIPLNNAPTLKISYSL</sequence>
<protein>
    <submittedName>
        <fullName evidence="2">Uncharacterized protein</fullName>
    </submittedName>
</protein>
<keyword evidence="3" id="KW-1185">Reference proteome</keyword>
<gene>
    <name evidence="2" type="ORF">ILEXP_LOCUS53702</name>
</gene>
<dbReference type="EMBL" id="CAUOFW020008636">
    <property type="protein sequence ID" value="CAK9183437.1"/>
    <property type="molecule type" value="Genomic_DNA"/>
</dbReference>
<evidence type="ECO:0000256" key="1">
    <source>
        <dbReference type="SAM" id="MobiDB-lite"/>
    </source>
</evidence>
<evidence type="ECO:0000313" key="3">
    <source>
        <dbReference type="Proteomes" id="UP001642360"/>
    </source>
</evidence>
<dbReference type="Proteomes" id="UP001642360">
    <property type="component" value="Unassembled WGS sequence"/>
</dbReference>
<name>A0ABC8UQT2_9AQUA</name>
<evidence type="ECO:0000313" key="2">
    <source>
        <dbReference type="EMBL" id="CAK9183437.1"/>
    </source>
</evidence>
<accession>A0ABC8UQT2</accession>
<dbReference type="AlphaFoldDB" id="A0ABC8UQT2"/>
<reference evidence="2 3" key="1">
    <citation type="submission" date="2024-02" db="EMBL/GenBank/DDBJ databases">
        <authorList>
            <person name="Vignale AGUSTIN F."/>
            <person name="Sosa J E."/>
            <person name="Modenutti C."/>
        </authorList>
    </citation>
    <scope>NUCLEOTIDE SEQUENCE [LARGE SCALE GENOMIC DNA]</scope>
</reference>
<proteinExistence type="predicted"/>